<name>A0A0F9Y3R1_TRIHA</name>
<keyword evidence="2" id="KW-0808">Transferase</keyword>
<proteinExistence type="inferred from homology"/>
<dbReference type="EMBL" id="JOKZ01000019">
    <property type="protein sequence ID" value="KKP06743.1"/>
    <property type="molecule type" value="Genomic_DNA"/>
</dbReference>
<dbReference type="OMA" id="QSDEEVW"/>
<dbReference type="NCBIfam" id="NF041278">
    <property type="entry name" value="CmcJ_NvfI_EfuI"/>
    <property type="match status" value="1"/>
</dbReference>
<reference evidence="3" key="1">
    <citation type="journal article" date="2015" name="Genome Announc.">
        <title>Draft whole-genome sequence of the biocontrol agent Trichoderma harzianum T6776.</title>
        <authorList>
            <person name="Baroncelli R."/>
            <person name="Piaggeschi G."/>
            <person name="Fiorini L."/>
            <person name="Bertolini E."/>
            <person name="Zapparata A."/>
            <person name="Pe M.E."/>
            <person name="Sarrocco S."/>
            <person name="Vannacci G."/>
        </authorList>
    </citation>
    <scope>NUCLEOTIDE SEQUENCE [LARGE SCALE GENOMIC DNA]</scope>
    <source>
        <strain evidence="3">T6776</strain>
    </source>
</reference>
<evidence type="ECO:0000313" key="2">
    <source>
        <dbReference type="EMBL" id="KKP06743.1"/>
    </source>
</evidence>
<comment type="caution">
    <text evidence="2">The sequence shown here is derived from an EMBL/GenBank/DDBJ whole genome shotgun (WGS) entry which is preliminary data.</text>
</comment>
<evidence type="ECO:0000313" key="3">
    <source>
        <dbReference type="Proteomes" id="UP000034112"/>
    </source>
</evidence>
<comment type="similarity">
    <text evidence="1">Belongs to the asaB hydroxylase/desaturase family.</text>
</comment>
<dbReference type="GO" id="GO:0016491">
    <property type="term" value="F:oxidoreductase activity"/>
    <property type="evidence" value="ECO:0007669"/>
    <property type="project" value="InterPro"/>
</dbReference>
<dbReference type="OrthoDB" id="412788at2759"/>
<protein>
    <submittedName>
        <fullName evidence="2">Methyltransferase CmcJ</fullName>
    </submittedName>
</protein>
<sequence length="391" mass="45033">MATKEVYVEFIRGLSKYETEKPFNLSFSSYHEGLTTNVEKEEKGIIVEDVRGQENRFNMEKHSFRFLKFPTKHPIDGTDDTTFRYLEETRNFLLQELDADEVICYDIRLILTPKRRRSDITAEPQNADGNYFGALEDAAPPVYSVHVDHTLEGGFNRIKRHLTPEESKRYLAEGWRVRIVNIWRPLHTVTTAPLTVCDARSVAATDLLEVDQINESWYGEVFLLKFNPDHRFYWLSNQTPDEICLMLMFDSHNGKPEPDMHCCAHASFNDAKMLALGCGRESVESVAILIEVWLPAFEEGVHRDLLIRGNCNKSFKPNLNLEVIMPDQESRRKNPAFSLKLEPLAPAKDTKTQPWKALCQPQLINYAQDTRADFPNIRLQSHKDEHGSMGS</sequence>
<dbReference type="Proteomes" id="UP000034112">
    <property type="component" value="Unassembled WGS sequence"/>
</dbReference>
<dbReference type="PANTHER" id="PTHR34598">
    <property type="entry name" value="BLL6449 PROTEIN"/>
    <property type="match status" value="1"/>
</dbReference>
<gene>
    <name evidence="2" type="ORF">THAR02_01128</name>
</gene>
<dbReference type="GO" id="GO:0008168">
    <property type="term" value="F:methyltransferase activity"/>
    <property type="evidence" value="ECO:0007669"/>
    <property type="project" value="UniProtKB-KW"/>
</dbReference>
<organism evidence="2 3">
    <name type="scientific">Trichoderma harzianum</name>
    <name type="common">Hypocrea lixii</name>
    <dbReference type="NCBI Taxonomy" id="5544"/>
    <lineage>
        <taxon>Eukaryota</taxon>
        <taxon>Fungi</taxon>
        <taxon>Dikarya</taxon>
        <taxon>Ascomycota</taxon>
        <taxon>Pezizomycotina</taxon>
        <taxon>Sordariomycetes</taxon>
        <taxon>Hypocreomycetidae</taxon>
        <taxon>Hypocreales</taxon>
        <taxon>Hypocreaceae</taxon>
        <taxon>Trichoderma</taxon>
    </lineage>
</organism>
<keyword evidence="2" id="KW-0489">Methyltransferase</keyword>
<dbReference type="GO" id="GO:0032259">
    <property type="term" value="P:methylation"/>
    <property type="evidence" value="ECO:0007669"/>
    <property type="project" value="UniProtKB-KW"/>
</dbReference>
<accession>A0A0F9Y3R1</accession>
<dbReference type="AlphaFoldDB" id="A0A0F9Y3R1"/>
<evidence type="ECO:0000256" key="1">
    <source>
        <dbReference type="ARBA" id="ARBA00023604"/>
    </source>
</evidence>
<dbReference type="PANTHER" id="PTHR34598:SF3">
    <property type="entry name" value="OXIDOREDUCTASE AN1597"/>
    <property type="match status" value="1"/>
</dbReference>
<dbReference type="InterPro" id="IPR044053">
    <property type="entry name" value="AsaB-like"/>
</dbReference>